<organism evidence="3 4">
    <name type="scientific">Chlorella ohadii</name>
    <dbReference type="NCBI Taxonomy" id="2649997"/>
    <lineage>
        <taxon>Eukaryota</taxon>
        <taxon>Viridiplantae</taxon>
        <taxon>Chlorophyta</taxon>
        <taxon>core chlorophytes</taxon>
        <taxon>Trebouxiophyceae</taxon>
        <taxon>Chlorellales</taxon>
        <taxon>Chlorellaceae</taxon>
        <taxon>Chlorella clade</taxon>
        <taxon>Chlorella</taxon>
    </lineage>
</organism>
<feature type="transmembrane region" description="Helical" evidence="2">
    <location>
        <begin position="494"/>
        <end position="513"/>
    </location>
</feature>
<evidence type="ECO:0000256" key="1">
    <source>
        <dbReference type="SAM" id="MobiDB-lite"/>
    </source>
</evidence>
<sequence>MSPEALSMAGEDAGGPAGGPDAAQQPPVEASAGVEFANAAAQEDDEHQAPPPAAGRDAAARPLEQSDAQALHSCVVRFKVLRGEEEKAAGELNSEERALETKFNNRAYLMVLTPEAAELYATRKADFARDDHGDGEVEGSGGSEGTLAAMRAAVMDPLQDALPEFVLKGLQLGPRAVKRGMKAGMAGASRMADCLVPRTAAAAKDQELLARPDEVEADGLVTLVIALSQILDVRQSGASILVTFRRQKPRIRLTARAQKYLLTPWADITQDPSTRTCVLKLCDEAAASELAAAFVTARERLHAAVQWLSRGLPLLDAPAPTLVTATAAGGNACGAGAEVLAVAPAWGSPILLPQKYQQAAPLVAAGAVGPAFSVFLSTPLGPAKAEFCSLQLADAYRDGRRPLTVEAQLLLPDSNAAAAASAGQLRVLVQAGVEKAKGLEADDPPADADGPAQPRSGDGHIMLLAVGGVVAAVLAAWLQLLLGSGAADRSLPQWAAFLACNAAALLVLLLLLNMQRSQQRARRAGAAPQEFSWVLKLLQATLVAAGKEPLLQQVAAEAGVAGPAAGKAGDSDQLPDAYRSLIQKYSGILDANIAYRFLATYPSANKGYTALAECVFSLIKRHYPHAVLGYSRKKDCLVTLDSYGVWKRSFEALKAEGVTDDELLRHLMLCMDFYFGVLDTRPWPHGKSVNIVDLSGLKMSDAAGEAFRFISKAGSESLTPDKAAAREALLEWIDEDVLPTEYGGTSTAGIYDNELEQRFWAHVASRNEASASGGASGKEGVEGSESLAAVDRPGTPPAGDTAR</sequence>
<evidence type="ECO:0000313" key="3">
    <source>
        <dbReference type="EMBL" id="KAI7842592.1"/>
    </source>
</evidence>
<keyword evidence="2" id="KW-0812">Transmembrane</keyword>
<dbReference type="Proteomes" id="UP001205105">
    <property type="component" value="Unassembled WGS sequence"/>
</dbReference>
<evidence type="ECO:0000256" key="2">
    <source>
        <dbReference type="SAM" id="Phobius"/>
    </source>
</evidence>
<dbReference type="EMBL" id="JADXDR010000050">
    <property type="protein sequence ID" value="KAI7842592.1"/>
    <property type="molecule type" value="Genomic_DNA"/>
</dbReference>
<accession>A0AAD5DRV8</accession>
<evidence type="ECO:0000313" key="4">
    <source>
        <dbReference type="Proteomes" id="UP001205105"/>
    </source>
</evidence>
<dbReference type="SUPFAM" id="SSF52087">
    <property type="entry name" value="CRAL/TRIO domain"/>
    <property type="match status" value="1"/>
</dbReference>
<dbReference type="InterPro" id="IPR036865">
    <property type="entry name" value="CRAL-TRIO_dom_sf"/>
</dbReference>
<proteinExistence type="predicted"/>
<protein>
    <recommendedName>
        <fullName evidence="5">CRAL-TRIO domain-containing protein</fullName>
    </recommendedName>
</protein>
<name>A0AAD5DRV8_9CHLO</name>
<feature type="region of interest" description="Disordered" evidence="1">
    <location>
        <begin position="770"/>
        <end position="803"/>
    </location>
</feature>
<feature type="transmembrane region" description="Helical" evidence="2">
    <location>
        <begin position="461"/>
        <end position="482"/>
    </location>
</feature>
<dbReference type="AlphaFoldDB" id="A0AAD5DRV8"/>
<gene>
    <name evidence="3" type="ORF">COHA_003696</name>
</gene>
<feature type="region of interest" description="Disordered" evidence="1">
    <location>
        <begin position="1"/>
        <end position="66"/>
    </location>
</feature>
<keyword evidence="2" id="KW-1133">Transmembrane helix</keyword>
<evidence type="ECO:0008006" key="5">
    <source>
        <dbReference type="Google" id="ProtNLM"/>
    </source>
</evidence>
<reference evidence="3" key="1">
    <citation type="submission" date="2020-11" db="EMBL/GenBank/DDBJ databases">
        <title>Chlorella ohadii genome sequencing and assembly.</title>
        <authorList>
            <person name="Murik O."/>
            <person name="Treves H."/>
            <person name="Kedem I."/>
            <person name="Shotland Y."/>
            <person name="Kaplan A."/>
        </authorList>
    </citation>
    <scope>NUCLEOTIDE SEQUENCE</scope>
    <source>
        <strain evidence="3">1</strain>
    </source>
</reference>
<comment type="caution">
    <text evidence="3">The sequence shown here is derived from an EMBL/GenBank/DDBJ whole genome shotgun (WGS) entry which is preliminary data.</text>
</comment>
<keyword evidence="2" id="KW-0472">Membrane</keyword>
<keyword evidence="4" id="KW-1185">Reference proteome</keyword>